<dbReference type="HOGENOM" id="CLU_026233_1_0_0"/>
<protein>
    <recommendedName>
        <fullName evidence="5">FdrA family protein</fullName>
    </recommendedName>
</protein>
<keyword evidence="4" id="KW-1185">Reference proteome</keyword>
<name>A0A0S6W6S5_VECG1</name>
<dbReference type="Pfam" id="PF02629">
    <property type="entry name" value="CoA_binding"/>
    <property type="match status" value="1"/>
</dbReference>
<evidence type="ECO:0000259" key="2">
    <source>
        <dbReference type="Pfam" id="PF02629"/>
    </source>
</evidence>
<dbReference type="SUPFAM" id="SSF51735">
    <property type="entry name" value="NAD(P)-binding Rossmann-fold domains"/>
    <property type="match status" value="1"/>
</dbReference>
<dbReference type="EMBL" id="DF820463">
    <property type="protein sequence ID" value="GAK55360.1"/>
    <property type="molecule type" value="Genomic_DNA"/>
</dbReference>
<dbReference type="GO" id="GO:0004775">
    <property type="term" value="F:succinate-CoA ligase (ADP-forming) activity"/>
    <property type="evidence" value="ECO:0007669"/>
    <property type="project" value="TreeGrafter"/>
</dbReference>
<organism evidence="3">
    <name type="scientific">Vecturithrix granuli</name>
    <dbReference type="NCBI Taxonomy" id="1499967"/>
    <lineage>
        <taxon>Bacteria</taxon>
        <taxon>Candidatus Moduliflexota</taxon>
        <taxon>Candidatus Vecturitrichia</taxon>
        <taxon>Candidatus Vecturitrichales</taxon>
        <taxon>Candidatus Vecturitrichaceae</taxon>
        <taxon>Candidatus Vecturithrix</taxon>
    </lineage>
</organism>
<dbReference type="GO" id="GO:0009361">
    <property type="term" value="C:succinate-CoA ligase complex (ADP-forming)"/>
    <property type="evidence" value="ECO:0007669"/>
    <property type="project" value="TreeGrafter"/>
</dbReference>
<dbReference type="InterPro" id="IPR036291">
    <property type="entry name" value="NAD(P)-bd_dom_sf"/>
</dbReference>
<sequence>MVFKGILKQGEYFDSVSLMIVARQLTEMEVVLDAAVVMGTSENKAILQNSGMLLPEFEAAGDTDLLISVKAQDESGVEQAFQQVDKLLDTVRHHVEDTEEFLPKSLDGALKIMPAANIALISVPGKYAAKEAMKALEQGLHVMVFSDHVPIEKEVELKQYAREHRLLVMGPDCGTAIINGVPLAFANVVKRGNIGIVAASGTGLQEVSCVISRQGAGISQAIGTGGRDVSQQVGGVMFLEGLKALKDDPLTQIIVLVSKPPHQDVFQKIATELKTIAKPVVACLIGEDLELIKASGAIPARTLEEAGMLAAALSQGKTQEDVKMMLEQRTQELKALAAQEAEKRQETQKYLSGLFSGGTLCDEAQLILRDILGKVYSNTPISPDCKLEDSWKNREHTVIDFGDDEFTVGRPHPMIDYSLRNGRILEEAQDPEVAVLLLDVVLGYGAHPHPEEELAPFIREAKAAAEEAGRYLSVVCSVTGTDADPQDKTRVEQTLTAAGALVMPSNAAACELAGYIC</sequence>
<dbReference type="PANTHER" id="PTHR11117">
    <property type="entry name" value="SUCCINYL-COA LIGASE SUBUNIT ALPHA"/>
    <property type="match status" value="1"/>
</dbReference>
<dbReference type="InterPro" id="IPR016102">
    <property type="entry name" value="Succinyl-CoA_synth-like"/>
</dbReference>
<dbReference type="SUPFAM" id="SSF52210">
    <property type="entry name" value="Succinyl-CoA synthetase domains"/>
    <property type="match status" value="2"/>
</dbReference>
<dbReference type="STRING" id="1499967.U27_02192"/>
<dbReference type="Pfam" id="PF00549">
    <property type="entry name" value="Ligase_CoA"/>
    <property type="match status" value="1"/>
</dbReference>
<dbReference type="NCBIfam" id="NF004760">
    <property type="entry name" value="PRK06091.1"/>
    <property type="match status" value="1"/>
</dbReference>
<feature type="domain" description="ATP-citrate synthase/succinyl-CoA ligase C-terminal" evidence="1">
    <location>
        <begin position="354"/>
        <end position="515"/>
    </location>
</feature>
<dbReference type="eggNOG" id="COG0074">
    <property type="taxonomic scope" value="Bacteria"/>
</dbReference>
<dbReference type="AlphaFoldDB" id="A0A0S6W6S5"/>
<accession>A0A0S6W6S5</accession>
<evidence type="ECO:0000313" key="4">
    <source>
        <dbReference type="Proteomes" id="UP000030661"/>
    </source>
</evidence>
<proteinExistence type="predicted"/>
<dbReference type="Proteomes" id="UP000030661">
    <property type="component" value="Unassembled WGS sequence"/>
</dbReference>
<dbReference type="GO" id="GO:0004776">
    <property type="term" value="F:succinate-CoA ligase (GDP-forming) activity"/>
    <property type="evidence" value="ECO:0007669"/>
    <property type="project" value="TreeGrafter"/>
</dbReference>
<reference evidence="3" key="1">
    <citation type="journal article" date="2015" name="PeerJ">
        <title>First genomic representation of candidate bacterial phylum KSB3 points to enhanced environmental sensing as a trigger of wastewater bulking.</title>
        <authorList>
            <person name="Sekiguchi Y."/>
            <person name="Ohashi A."/>
            <person name="Parks D.H."/>
            <person name="Yamauchi T."/>
            <person name="Tyson G.W."/>
            <person name="Hugenholtz P."/>
        </authorList>
    </citation>
    <scope>NUCLEOTIDE SEQUENCE [LARGE SCALE GENOMIC DNA]</scope>
</reference>
<dbReference type="PANTHER" id="PTHR11117:SF24">
    <property type="entry name" value="PROTEIN FDRA"/>
    <property type="match status" value="1"/>
</dbReference>
<dbReference type="InterPro" id="IPR003781">
    <property type="entry name" value="CoA-bd"/>
</dbReference>
<dbReference type="Gene3D" id="3.40.50.261">
    <property type="entry name" value="Succinyl-CoA synthetase domains"/>
    <property type="match status" value="2"/>
</dbReference>
<dbReference type="Gene3D" id="3.40.50.720">
    <property type="entry name" value="NAD(P)-binding Rossmann-like Domain"/>
    <property type="match status" value="1"/>
</dbReference>
<dbReference type="GO" id="GO:0006099">
    <property type="term" value="P:tricarboxylic acid cycle"/>
    <property type="evidence" value="ECO:0007669"/>
    <property type="project" value="TreeGrafter"/>
</dbReference>
<evidence type="ECO:0000259" key="1">
    <source>
        <dbReference type="Pfam" id="PF00549"/>
    </source>
</evidence>
<dbReference type="InterPro" id="IPR005811">
    <property type="entry name" value="SUCC_ACL_C"/>
</dbReference>
<feature type="domain" description="CoA-binding" evidence="2">
    <location>
        <begin position="190"/>
        <end position="281"/>
    </location>
</feature>
<gene>
    <name evidence="3" type="ORF">U27_02192</name>
</gene>
<evidence type="ECO:0008006" key="5">
    <source>
        <dbReference type="Google" id="ProtNLM"/>
    </source>
</evidence>
<evidence type="ECO:0000313" key="3">
    <source>
        <dbReference type="EMBL" id="GAK55360.1"/>
    </source>
</evidence>
<dbReference type="GO" id="GO:0005829">
    <property type="term" value="C:cytosol"/>
    <property type="evidence" value="ECO:0007669"/>
    <property type="project" value="TreeGrafter"/>
</dbReference>